<reference evidence="5" key="1">
    <citation type="journal article" date="2023" name="Mol. Biol. Evol.">
        <title>Third-Generation Sequencing Reveals the Adaptive Role of the Epigenome in Three Deep-Sea Polychaetes.</title>
        <authorList>
            <person name="Perez M."/>
            <person name="Aroh O."/>
            <person name="Sun Y."/>
            <person name="Lan Y."/>
            <person name="Juniper S.K."/>
            <person name="Young C.R."/>
            <person name="Angers B."/>
            <person name="Qian P.Y."/>
        </authorList>
    </citation>
    <scope>NUCLEOTIDE SEQUENCE</scope>
    <source>
        <strain evidence="5">P08H-3</strain>
    </source>
</reference>
<keyword evidence="1 2" id="KW-0238">DNA-binding</keyword>
<dbReference type="InterPro" id="IPR018122">
    <property type="entry name" value="TF_fork_head_CS_1"/>
</dbReference>
<keyword evidence="2" id="KW-0539">Nucleus</keyword>
<evidence type="ECO:0000256" key="1">
    <source>
        <dbReference type="ARBA" id="ARBA00023125"/>
    </source>
</evidence>
<dbReference type="Gene3D" id="1.10.10.10">
    <property type="entry name" value="Winged helix-like DNA-binding domain superfamily/Winged helix DNA-binding domain"/>
    <property type="match status" value="1"/>
</dbReference>
<dbReference type="InterPro" id="IPR036388">
    <property type="entry name" value="WH-like_DNA-bd_sf"/>
</dbReference>
<accession>A0AAD9JQD1</accession>
<dbReference type="EMBL" id="JAODUP010000193">
    <property type="protein sequence ID" value="KAK2157336.1"/>
    <property type="molecule type" value="Genomic_DNA"/>
</dbReference>
<feature type="DNA-binding region" description="Fork-head" evidence="2">
    <location>
        <begin position="383"/>
        <end position="479"/>
    </location>
</feature>
<gene>
    <name evidence="5" type="ORF">LSH36_193g06016</name>
</gene>
<keyword evidence="6" id="KW-1185">Reference proteome</keyword>
<feature type="compositionally biased region" description="Basic and acidic residues" evidence="3">
    <location>
        <begin position="41"/>
        <end position="54"/>
    </location>
</feature>
<evidence type="ECO:0000256" key="2">
    <source>
        <dbReference type="PROSITE-ProRule" id="PRU00089"/>
    </source>
</evidence>
<dbReference type="PANTHER" id="PTHR46878:SF1">
    <property type="entry name" value="FORKHEAD BOX PROTEIN M1"/>
    <property type="match status" value="1"/>
</dbReference>
<dbReference type="Proteomes" id="UP001208570">
    <property type="component" value="Unassembled WGS sequence"/>
</dbReference>
<dbReference type="InterPro" id="IPR001766">
    <property type="entry name" value="Fork_head_dom"/>
</dbReference>
<sequence>MSQSHVCGIPAVDTKTDTKCFNTTRKDDDDTPANVFPDNASDSHHLTQDERTRPSNELHIGKECTGESKYTLIGDSSSYSNMADVTESNADLLDESGIASSEETCQASTGSVSKDNSSKKILKRVIILQPDDDADKVTSDVIKQITAMLDDEAAKQIAQGKTPDTETVIEITGIKAQTAKHPTHKRDNDLPVDTSPRLMLPQEQKHHRRKSAHSKHYMYHSPSPMQRKNKAASTLTNADCYFQHQLHHCSSYATASSKLLGRGSAIPKSSCTPSTIPRARRQKPAILRSAHWSVSTGVNVQKKASASSTSVSTCCDEGVHFDGKEQTATATAVSNDGKRFADMLTNIHWLGSLPNDVMNPIKLKDSSHQTVTEEDQKRIPKQRPPFSYMNLILMAISDDSDRRMTLKQIYQWIEEKYPYYKYCASPSWKNSIRQNLSLCDIFINEKSGGRSGRSYWKLNSSLPLVANYIQNSQTRLMHTLHNEQANQTGSKHIRPVSQMSSAVSDNNPPATALIVTKQQNTRKTHNKTPVPLLPKVPQLHVYSSQPVHNVIPVLLQPTVIVSPLSVTADAKTTNTTSTQMSVQLMQQQAGLMNLFNPVSQCLDSVGVCAQVANCSTPKAGLEQPPGCPQNTFRTRPCLESACKLLAKEEVQLEGLRTPPPMSDVLPKSSMKHYCSPTETSGGKQTKHIKVAQEMDVYDHMMRRHFFPNHSTASALASGLVAGRSSPSGSMDSTDLSNLLSQVAFSDSGFVSDCSTIDSAGPKLGSLPEMKLPQKSEFGDDDFLVESNAKTEENSLSDLDLDIVSGMEPSLTMNMSDLLWTPPKANEMDGYLTSTPFREDPSSTPPPINNDSEDEFISLSFGESMMNTSDPSDGLDDSSASLVSAAKTETDTRWENADNYMAEEVINLEIGLSTFD</sequence>
<evidence type="ECO:0000313" key="5">
    <source>
        <dbReference type="EMBL" id="KAK2157336.1"/>
    </source>
</evidence>
<dbReference type="PROSITE" id="PS50039">
    <property type="entry name" value="FORK_HEAD_3"/>
    <property type="match status" value="1"/>
</dbReference>
<dbReference type="SUPFAM" id="SSF46785">
    <property type="entry name" value="Winged helix' DNA-binding domain"/>
    <property type="match status" value="1"/>
</dbReference>
<feature type="compositionally biased region" description="Basic residues" evidence="3">
    <location>
        <begin position="205"/>
        <end position="218"/>
    </location>
</feature>
<feature type="region of interest" description="Disordered" evidence="3">
    <location>
        <begin position="23"/>
        <end position="54"/>
    </location>
</feature>
<feature type="domain" description="Fork-head" evidence="4">
    <location>
        <begin position="383"/>
        <end position="479"/>
    </location>
</feature>
<evidence type="ECO:0000259" key="4">
    <source>
        <dbReference type="PROSITE" id="PS50039"/>
    </source>
</evidence>
<dbReference type="GO" id="GO:0005634">
    <property type="term" value="C:nucleus"/>
    <property type="evidence" value="ECO:0007669"/>
    <property type="project" value="UniProtKB-SubCell"/>
</dbReference>
<dbReference type="SMART" id="SM00339">
    <property type="entry name" value="FH"/>
    <property type="match status" value="1"/>
</dbReference>
<comment type="caution">
    <text evidence="5">The sequence shown here is derived from an EMBL/GenBank/DDBJ whole genome shotgun (WGS) entry which is preliminary data.</text>
</comment>
<name>A0AAD9JQD1_9ANNE</name>
<feature type="region of interest" description="Disordered" evidence="3">
    <location>
        <begin position="177"/>
        <end position="226"/>
    </location>
</feature>
<dbReference type="PRINTS" id="PR00053">
    <property type="entry name" value="FORKHEAD"/>
</dbReference>
<dbReference type="GO" id="GO:0043565">
    <property type="term" value="F:sequence-specific DNA binding"/>
    <property type="evidence" value="ECO:0007669"/>
    <property type="project" value="InterPro"/>
</dbReference>
<dbReference type="GO" id="GO:0003700">
    <property type="term" value="F:DNA-binding transcription factor activity"/>
    <property type="evidence" value="ECO:0007669"/>
    <property type="project" value="InterPro"/>
</dbReference>
<evidence type="ECO:0000313" key="6">
    <source>
        <dbReference type="Proteomes" id="UP001208570"/>
    </source>
</evidence>
<dbReference type="AlphaFoldDB" id="A0AAD9JQD1"/>
<proteinExistence type="predicted"/>
<protein>
    <recommendedName>
        <fullName evidence="4">Fork-head domain-containing protein</fullName>
    </recommendedName>
</protein>
<dbReference type="InterPro" id="IPR042839">
    <property type="entry name" value="FOXM1"/>
</dbReference>
<dbReference type="InterPro" id="IPR036390">
    <property type="entry name" value="WH_DNA-bd_sf"/>
</dbReference>
<evidence type="ECO:0000256" key="3">
    <source>
        <dbReference type="SAM" id="MobiDB-lite"/>
    </source>
</evidence>
<comment type="subcellular location">
    <subcellularLocation>
        <location evidence="2">Nucleus</location>
    </subcellularLocation>
</comment>
<dbReference type="GO" id="GO:0000086">
    <property type="term" value="P:G2/M transition of mitotic cell cycle"/>
    <property type="evidence" value="ECO:0007669"/>
    <property type="project" value="InterPro"/>
</dbReference>
<dbReference type="PROSITE" id="PS00657">
    <property type="entry name" value="FORK_HEAD_1"/>
    <property type="match status" value="1"/>
</dbReference>
<dbReference type="Pfam" id="PF00250">
    <property type="entry name" value="Forkhead"/>
    <property type="match status" value="1"/>
</dbReference>
<organism evidence="5 6">
    <name type="scientific">Paralvinella palmiformis</name>
    <dbReference type="NCBI Taxonomy" id="53620"/>
    <lineage>
        <taxon>Eukaryota</taxon>
        <taxon>Metazoa</taxon>
        <taxon>Spiralia</taxon>
        <taxon>Lophotrochozoa</taxon>
        <taxon>Annelida</taxon>
        <taxon>Polychaeta</taxon>
        <taxon>Sedentaria</taxon>
        <taxon>Canalipalpata</taxon>
        <taxon>Terebellida</taxon>
        <taxon>Terebelliformia</taxon>
        <taxon>Alvinellidae</taxon>
        <taxon>Paralvinella</taxon>
    </lineage>
</organism>
<dbReference type="PANTHER" id="PTHR46878">
    <property type="entry name" value="FORKHEAD BOX PROTEIN M1"/>
    <property type="match status" value="1"/>
</dbReference>